<dbReference type="NCBIfam" id="TIGR01575">
    <property type="entry name" value="rimI"/>
    <property type="match status" value="1"/>
</dbReference>
<dbReference type="GO" id="GO:0005737">
    <property type="term" value="C:cytoplasm"/>
    <property type="evidence" value="ECO:0007669"/>
    <property type="project" value="UniProtKB-SubCell"/>
</dbReference>
<comment type="function">
    <text evidence="3">Acetylates the N-terminal alanine of ribosomal protein bS18.</text>
</comment>
<evidence type="ECO:0000313" key="6">
    <source>
        <dbReference type="Proteomes" id="UP000552883"/>
    </source>
</evidence>
<organism evidence="5 6">
    <name type="scientific">Microcella frigidaquae</name>
    <dbReference type="NCBI Taxonomy" id="424758"/>
    <lineage>
        <taxon>Bacteria</taxon>
        <taxon>Bacillati</taxon>
        <taxon>Actinomycetota</taxon>
        <taxon>Actinomycetes</taxon>
        <taxon>Micrococcales</taxon>
        <taxon>Microbacteriaceae</taxon>
        <taxon>Microcella</taxon>
    </lineage>
</organism>
<keyword evidence="6" id="KW-1185">Reference proteome</keyword>
<dbReference type="Gene3D" id="3.40.630.30">
    <property type="match status" value="1"/>
</dbReference>
<sequence length="152" mass="16157">MTTPVLRDATLDDLDAIMALEERLFPGDAWSAPMMAAELAAPHTRYLVAEAEGAIVGYAGLSALPGSPQADIQTIGVAPACRRLGLGTALLTALLEEAERRGATEVLLEVRADNPGAQALYERHGFAAIAVRPRYYQPDDVDAIVMRREGGA</sequence>
<dbReference type="SUPFAM" id="SSF55729">
    <property type="entry name" value="Acyl-CoA N-acyltransferases (Nat)"/>
    <property type="match status" value="1"/>
</dbReference>
<dbReference type="AlphaFoldDB" id="A0A840XMA7"/>
<keyword evidence="3" id="KW-0963">Cytoplasm</keyword>
<comment type="catalytic activity">
    <reaction evidence="3">
        <text>N-terminal L-alanyl-[ribosomal protein bS18] + acetyl-CoA = N-terminal N(alpha)-acetyl-L-alanyl-[ribosomal protein bS18] + CoA + H(+)</text>
        <dbReference type="Rhea" id="RHEA:43756"/>
        <dbReference type="Rhea" id="RHEA-COMP:10676"/>
        <dbReference type="Rhea" id="RHEA-COMP:10677"/>
        <dbReference type="ChEBI" id="CHEBI:15378"/>
        <dbReference type="ChEBI" id="CHEBI:57287"/>
        <dbReference type="ChEBI" id="CHEBI:57288"/>
        <dbReference type="ChEBI" id="CHEBI:64718"/>
        <dbReference type="ChEBI" id="CHEBI:83683"/>
        <dbReference type="EC" id="2.3.1.266"/>
    </reaction>
</comment>
<dbReference type="PROSITE" id="PS51186">
    <property type="entry name" value="GNAT"/>
    <property type="match status" value="1"/>
</dbReference>
<accession>A0A840XMA7</accession>
<proteinExistence type="inferred from homology"/>
<comment type="subcellular location">
    <subcellularLocation>
        <location evidence="3">Cytoplasm</location>
    </subcellularLocation>
</comment>
<dbReference type="EMBL" id="JACHBS010000001">
    <property type="protein sequence ID" value="MBB5617748.1"/>
    <property type="molecule type" value="Genomic_DNA"/>
</dbReference>
<gene>
    <name evidence="5" type="ORF">BJ959_001244</name>
</gene>
<protein>
    <recommendedName>
        <fullName evidence="3">[Ribosomal protein bS18]-alanine N-acetyltransferase</fullName>
        <ecNumber evidence="3">2.3.1.266</ecNumber>
    </recommendedName>
</protein>
<evidence type="ECO:0000313" key="5">
    <source>
        <dbReference type="EMBL" id="MBB5617748.1"/>
    </source>
</evidence>
<name>A0A840XMA7_9MICO</name>
<keyword evidence="1 5" id="KW-0808">Transferase</keyword>
<dbReference type="GO" id="GO:0008999">
    <property type="term" value="F:protein-N-terminal-alanine acetyltransferase activity"/>
    <property type="evidence" value="ECO:0007669"/>
    <property type="project" value="UniProtKB-EC"/>
</dbReference>
<feature type="domain" description="N-acetyltransferase" evidence="4">
    <location>
        <begin position="4"/>
        <end position="151"/>
    </location>
</feature>
<evidence type="ECO:0000256" key="3">
    <source>
        <dbReference type="RuleBase" id="RU363094"/>
    </source>
</evidence>
<dbReference type="InterPro" id="IPR000182">
    <property type="entry name" value="GNAT_dom"/>
</dbReference>
<evidence type="ECO:0000259" key="4">
    <source>
        <dbReference type="PROSITE" id="PS51186"/>
    </source>
</evidence>
<comment type="similarity">
    <text evidence="3">Belongs to the acetyltransferase family. RimI subfamily.</text>
</comment>
<reference evidence="5 6" key="1">
    <citation type="submission" date="2020-08" db="EMBL/GenBank/DDBJ databases">
        <title>Sequencing the genomes of 1000 actinobacteria strains.</title>
        <authorList>
            <person name="Klenk H.-P."/>
        </authorList>
    </citation>
    <scope>NUCLEOTIDE SEQUENCE [LARGE SCALE GENOMIC DNA]</scope>
    <source>
        <strain evidence="5 6">DSM 23889</strain>
    </source>
</reference>
<dbReference type="InterPro" id="IPR006464">
    <property type="entry name" value="AcTrfase_RimI/Ard1"/>
</dbReference>
<dbReference type="PANTHER" id="PTHR43877">
    <property type="entry name" value="AMINOALKYLPHOSPHONATE N-ACETYLTRANSFERASE-RELATED-RELATED"/>
    <property type="match status" value="1"/>
</dbReference>
<comment type="caution">
    <text evidence="5">The sequence shown here is derived from an EMBL/GenBank/DDBJ whole genome shotgun (WGS) entry which is preliminary data.</text>
</comment>
<keyword evidence="2" id="KW-0012">Acyltransferase</keyword>
<dbReference type="InterPro" id="IPR050832">
    <property type="entry name" value="Bact_Acetyltransf"/>
</dbReference>
<dbReference type="InterPro" id="IPR016181">
    <property type="entry name" value="Acyl_CoA_acyltransferase"/>
</dbReference>
<dbReference type="Pfam" id="PF00583">
    <property type="entry name" value="Acetyltransf_1"/>
    <property type="match status" value="1"/>
</dbReference>
<dbReference type="RefSeq" id="WP_341800040.1">
    <property type="nucleotide sequence ID" value="NZ_BAAANZ010000006.1"/>
</dbReference>
<dbReference type="Proteomes" id="UP000552883">
    <property type="component" value="Unassembled WGS sequence"/>
</dbReference>
<dbReference type="EC" id="2.3.1.266" evidence="3"/>
<evidence type="ECO:0000256" key="1">
    <source>
        <dbReference type="ARBA" id="ARBA00022679"/>
    </source>
</evidence>
<evidence type="ECO:0000256" key="2">
    <source>
        <dbReference type="ARBA" id="ARBA00023315"/>
    </source>
</evidence>